<dbReference type="EMBL" id="HE956708">
    <property type="protein sequence ID" value="CCI88535.1"/>
    <property type="molecule type" value="Genomic_DNA"/>
</dbReference>
<name>I7KQW8_9CAUD</name>
<accession>I7KQW8</accession>
<proteinExistence type="predicted"/>
<dbReference type="GeneID" id="14296790"/>
<dbReference type="KEGG" id="vg:14296790"/>
<keyword evidence="2" id="KW-1185">Reference proteome</keyword>
<protein>
    <submittedName>
        <fullName evidence="1">Uncharacterized protein</fullName>
    </submittedName>
</protein>
<dbReference type="Proteomes" id="UP000002908">
    <property type="component" value="Segment"/>
</dbReference>
<dbReference type="OrthoDB" id="25823at10239"/>
<reference evidence="1" key="1">
    <citation type="submission" date="2016-03" db="EMBL/GenBank/DDBJ databases">
        <title>Genomic, physiological and proteomic characterization of the T5-like bacteriophage phiR2-01 infecting Yersinia enterocolitia.</title>
        <authorList>
            <person name="Pajunen M.I."/>
            <person name="Happonen L.J."/>
            <person name="Jun J.W."/>
            <person name="Malmstrom J."/>
            <person name="Nawaz A."/>
            <person name="Mattinen L."/>
            <person name="Skurnik M."/>
        </authorList>
    </citation>
    <scope>NUCLEOTIDE SEQUENCE</scope>
</reference>
<dbReference type="RefSeq" id="YP_007237086.1">
    <property type="nucleotide sequence ID" value="NC_019919.2"/>
</dbReference>
<gene>
    <name evidence="1" type="primary">g107</name>
    <name evidence="1" type="ORF">BN79_126</name>
</gene>
<evidence type="ECO:0000313" key="2">
    <source>
        <dbReference type="Proteomes" id="UP000002908"/>
    </source>
</evidence>
<evidence type="ECO:0000313" key="1">
    <source>
        <dbReference type="EMBL" id="CCI88535.1"/>
    </source>
</evidence>
<sequence>MAMKMTLPKIQAKLNLVTKAKENYQDNVGKPNEKIFQQAWLKEASDLAGMTAQFYKELQMEIADDQ</sequence>
<organism evidence="1 2">
    <name type="scientific">Yersinia phage phiR2-01</name>
    <dbReference type="NCBI Taxonomy" id="1206557"/>
    <lineage>
        <taxon>Viruses</taxon>
        <taxon>Duplodnaviria</taxon>
        <taxon>Heunggongvirae</taxon>
        <taxon>Uroviricota</taxon>
        <taxon>Caudoviricetes</taxon>
        <taxon>Demerecviridae</taxon>
        <taxon>Markadamsvirinae</taxon>
        <taxon>Epseptimavirus</taxon>
        <taxon>Epseptimavirus R201</taxon>
    </lineage>
</organism>